<evidence type="ECO:0000256" key="2">
    <source>
        <dbReference type="ARBA" id="ARBA00022723"/>
    </source>
</evidence>
<evidence type="ECO:0000256" key="4">
    <source>
        <dbReference type="ARBA" id="ARBA00022833"/>
    </source>
</evidence>
<evidence type="ECO:0000256" key="1">
    <source>
        <dbReference type="ARBA" id="ARBA00001947"/>
    </source>
</evidence>
<dbReference type="InterPro" id="IPR036866">
    <property type="entry name" value="RibonucZ/Hydroxyglut_hydro"/>
</dbReference>
<keyword evidence="3" id="KW-0378">Hydrolase</keyword>
<dbReference type="InterPro" id="IPR051453">
    <property type="entry name" value="MBL_Glyoxalase_II"/>
</dbReference>
<dbReference type="GO" id="GO:0046872">
    <property type="term" value="F:metal ion binding"/>
    <property type="evidence" value="ECO:0007669"/>
    <property type="project" value="UniProtKB-KW"/>
</dbReference>
<feature type="domain" description="Metallo-beta-lactamase" evidence="5">
    <location>
        <begin position="28"/>
        <end position="206"/>
    </location>
</feature>
<dbReference type="Pfam" id="PF00753">
    <property type="entry name" value="Lactamase_B"/>
    <property type="match status" value="1"/>
</dbReference>
<sequence>MTQNRLYFRQLLAGRDFAKDNEIARQMVNFVYLVGDRETGEAMIIDPAYGVQELVEIAGIDGMKITGALATHYHPDHVGGSMMGWEIEGAAQLLALDGVKAKLHVQRDEAWGVKRMTGLSDSDLIEHDGGDVVAIGAIEISLLHTPGHTPGSQCFLVDGCLLAGDTLFLDGCGRTDLPGGDSDALYESLTQRLAKLPDETVLYPGHMYSSDSYATMGQTRSSNYVFRLPTLEQWRTMFGG</sequence>
<dbReference type="GO" id="GO:0016787">
    <property type="term" value="F:hydrolase activity"/>
    <property type="evidence" value="ECO:0007669"/>
    <property type="project" value="UniProtKB-KW"/>
</dbReference>
<keyword evidence="2" id="KW-0479">Metal-binding</keyword>
<dbReference type="PANTHER" id="PTHR46233">
    <property type="entry name" value="HYDROXYACYLGLUTATHIONE HYDROLASE GLOC"/>
    <property type="match status" value="1"/>
</dbReference>
<protein>
    <submittedName>
        <fullName evidence="6">Unannotated protein</fullName>
    </submittedName>
</protein>
<evidence type="ECO:0000313" key="6">
    <source>
        <dbReference type="EMBL" id="CAB4768331.1"/>
    </source>
</evidence>
<comment type="cofactor">
    <cofactor evidence="1">
        <name>Zn(2+)</name>
        <dbReference type="ChEBI" id="CHEBI:29105"/>
    </cofactor>
</comment>
<gene>
    <name evidence="6" type="ORF">UFOPK2925_00126</name>
</gene>
<name>A0A6J6V7X4_9ZZZZ</name>
<dbReference type="SUPFAM" id="SSF56281">
    <property type="entry name" value="Metallo-hydrolase/oxidoreductase"/>
    <property type="match status" value="1"/>
</dbReference>
<organism evidence="6">
    <name type="scientific">freshwater metagenome</name>
    <dbReference type="NCBI Taxonomy" id="449393"/>
    <lineage>
        <taxon>unclassified sequences</taxon>
        <taxon>metagenomes</taxon>
        <taxon>ecological metagenomes</taxon>
    </lineage>
</organism>
<dbReference type="EMBL" id="CAEZZU010000007">
    <property type="protein sequence ID" value="CAB4768331.1"/>
    <property type="molecule type" value="Genomic_DNA"/>
</dbReference>
<accession>A0A6J6V7X4</accession>
<dbReference type="SMART" id="SM00849">
    <property type="entry name" value="Lactamase_B"/>
    <property type="match status" value="1"/>
</dbReference>
<reference evidence="6" key="1">
    <citation type="submission" date="2020-05" db="EMBL/GenBank/DDBJ databases">
        <authorList>
            <person name="Chiriac C."/>
            <person name="Salcher M."/>
            <person name="Ghai R."/>
            <person name="Kavagutti S V."/>
        </authorList>
    </citation>
    <scope>NUCLEOTIDE SEQUENCE</scope>
</reference>
<dbReference type="InterPro" id="IPR001279">
    <property type="entry name" value="Metallo-B-lactamas"/>
</dbReference>
<dbReference type="AlphaFoldDB" id="A0A6J6V7X4"/>
<evidence type="ECO:0000256" key="3">
    <source>
        <dbReference type="ARBA" id="ARBA00022801"/>
    </source>
</evidence>
<proteinExistence type="predicted"/>
<dbReference type="PANTHER" id="PTHR46233:SF3">
    <property type="entry name" value="HYDROXYACYLGLUTATHIONE HYDROLASE GLOC"/>
    <property type="match status" value="1"/>
</dbReference>
<dbReference type="Gene3D" id="3.60.15.10">
    <property type="entry name" value="Ribonuclease Z/Hydroxyacylglutathione hydrolase-like"/>
    <property type="match status" value="1"/>
</dbReference>
<evidence type="ECO:0000259" key="5">
    <source>
        <dbReference type="SMART" id="SM00849"/>
    </source>
</evidence>
<keyword evidence="4" id="KW-0862">Zinc</keyword>
<dbReference type="CDD" id="cd16275">
    <property type="entry name" value="BaeB-like_MBL-fold"/>
    <property type="match status" value="1"/>
</dbReference>